<evidence type="ECO:0000313" key="3">
    <source>
        <dbReference type="Proteomes" id="UP000075221"/>
    </source>
</evidence>
<name>A0AAC8YG67_9ACTN</name>
<dbReference type="InterPro" id="IPR014057">
    <property type="entry name" value="HI1420"/>
</dbReference>
<evidence type="ECO:0000313" key="4">
    <source>
        <dbReference type="Proteomes" id="UP000178666"/>
    </source>
</evidence>
<dbReference type="PANTHER" id="PTHR40275:SF1">
    <property type="entry name" value="SSL7038 PROTEIN"/>
    <property type="match status" value="1"/>
</dbReference>
<dbReference type="InterPro" id="IPR001387">
    <property type="entry name" value="Cro/C1-type_HTH"/>
</dbReference>
<dbReference type="EMBL" id="CP015970">
    <property type="protein sequence ID" value="AOZ47305.1"/>
    <property type="molecule type" value="Genomic_DNA"/>
</dbReference>
<dbReference type="PANTHER" id="PTHR40275">
    <property type="entry name" value="SSL7038 PROTEIN"/>
    <property type="match status" value="1"/>
</dbReference>
<dbReference type="Gene3D" id="1.10.260.40">
    <property type="entry name" value="lambda repressor-like DNA-binding domains"/>
    <property type="match status" value="1"/>
</dbReference>
<dbReference type="Pfam" id="PF21716">
    <property type="entry name" value="dnstrm_HI1420"/>
    <property type="match status" value="1"/>
</dbReference>
<dbReference type="AlphaFoldDB" id="A0AAC8YG67"/>
<dbReference type="CDD" id="cd00093">
    <property type="entry name" value="HTH_XRE"/>
    <property type="match status" value="1"/>
</dbReference>
<dbReference type="SUPFAM" id="SSF47413">
    <property type="entry name" value="lambda repressor-like DNA-binding domains"/>
    <property type="match status" value="1"/>
</dbReference>
<dbReference type="NCBIfam" id="TIGR02684">
    <property type="entry name" value="dnstrm_HI1420"/>
    <property type="match status" value="1"/>
</dbReference>
<accession>A0AAC8YG67</accession>
<proteinExistence type="predicted"/>
<gene>
    <name evidence="2" type="ORF">A8L58_12135</name>
    <name evidence="1" type="ORF">AXH35_10695</name>
</gene>
<keyword evidence="4" id="KW-1185">Reference proteome</keyword>
<dbReference type="GO" id="GO:0003677">
    <property type="term" value="F:DNA binding"/>
    <property type="evidence" value="ECO:0007669"/>
    <property type="project" value="InterPro"/>
</dbReference>
<dbReference type="RefSeq" id="WP_015068916.1">
    <property type="nucleotide sequence ID" value="NZ_CP014352.1"/>
</dbReference>
<reference evidence="1 3" key="2">
    <citation type="submission" date="2016-02" db="EMBL/GenBank/DDBJ databases">
        <title>Complete Genome Sequence of Propionibacterium acidipropionici ATCC 55737.</title>
        <authorList>
            <person name="Luna Flores C.H."/>
            <person name="Nielsen L.K."/>
            <person name="Marcellin E."/>
        </authorList>
    </citation>
    <scope>NUCLEOTIDE SEQUENCE [LARGE SCALE GENOMIC DNA]</scope>
    <source>
        <strain evidence="1 3">ATCC 55737</strain>
    </source>
</reference>
<dbReference type="InterPro" id="IPR010982">
    <property type="entry name" value="Lambda_DNA-bd_dom_sf"/>
</dbReference>
<organism evidence="1 3">
    <name type="scientific">Acidipropionibacterium acidipropionici</name>
    <dbReference type="NCBI Taxonomy" id="1748"/>
    <lineage>
        <taxon>Bacteria</taxon>
        <taxon>Bacillati</taxon>
        <taxon>Actinomycetota</taxon>
        <taxon>Actinomycetes</taxon>
        <taxon>Propionibacteriales</taxon>
        <taxon>Propionibacteriaceae</taxon>
        <taxon>Acidipropionibacterium</taxon>
    </lineage>
</organism>
<dbReference type="OMA" id="EANGGMA"/>
<dbReference type="Proteomes" id="UP000178666">
    <property type="component" value="Chromosome"/>
</dbReference>
<evidence type="ECO:0000313" key="1">
    <source>
        <dbReference type="EMBL" id="AMS05839.1"/>
    </source>
</evidence>
<dbReference type="Proteomes" id="UP000075221">
    <property type="component" value="Chromosome"/>
</dbReference>
<reference evidence="2 4" key="1">
    <citation type="journal article" date="2016" name="Plant Dis.">
        <title>Improved production of propionic acid using genome shuffling.</title>
        <authorList>
            <person name="Luna-Flores C.H."/>
            <person name="Palfreyman R.W."/>
            <person name="Kromer J.O."/>
            <person name="Nielsen L.K."/>
            <person name="Marcellin E."/>
        </authorList>
    </citation>
    <scope>NUCLEOTIDE SEQUENCE [LARGE SCALE GENOMIC DNA]</scope>
    <source>
        <strain evidence="2 4">F3E8</strain>
    </source>
</reference>
<sequence length="100" mass="10769">MSNETYDLFDAADYITTDDDAALLLQTALEDSSSDPSALPIALGIIARSGNMSELARRAGMSRDGLYRALSETGNPTWTTIVKVLTALDLRLEVHRVPAA</sequence>
<protein>
    <submittedName>
        <fullName evidence="1">Addiction module antitoxin</fullName>
    </submittedName>
</protein>
<evidence type="ECO:0000313" key="2">
    <source>
        <dbReference type="EMBL" id="AOZ47305.1"/>
    </source>
</evidence>
<dbReference type="EMBL" id="CP014352">
    <property type="protein sequence ID" value="AMS05839.1"/>
    <property type="molecule type" value="Genomic_DNA"/>
</dbReference>